<proteinExistence type="predicted"/>
<evidence type="ECO:0000313" key="2">
    <source>
        <dbReference type="EMBL" id="KAF2830904.1"/>
    </source>
</evidence>
<evidence type="ECO:0000256" key="1">
    <source>
        <dbReference type="SAM" id="Phobius"/>
    </source>
</evidence>
<keyword evidence="1" id="KW-0812">Transmembrane</keyword>
<keyword evidence="3" id="KW-1185">Reference proteome</keyword>
<dbReference type="EMBL" id="MU006219">
    <property type="protein sequence ID" value="KAF2830904.1"/>
    <property type="molecule type" value="Genomic_DNA"/>
</dbReference>
<dbReference type="Proteomes" id="UP000799424">
    <property type="component" value="Unassembled WGS sequence"/>
</dbReference>
<organism evidence="2 3">
    <name type="scientific">Ophiobolus disseminans</name>
    <dbReference type="NCBI Taxonomy" id="1469910"/>
    <lineage>
        <taxon>Eukaryota</taxon>
        <taxon>Fungi</taxon>
        <taxon>Dikarya</taxon>
        <taxon>Ascomycota</taxon>
        <taxon>Pezizomycotina</taxon>
        <taxon>Dothideomycetes</taxon>
        <taxon>Pleosporomycetidae</taxon>
        <taxon>Pleosporales</taxon>
        <taxon>Pleosporineae</taxon>
        <taxon>Phaeosphaeriaceae</taxon>
        <taxon>Ophiobolus</taxon>
    </lineage>
</organism>
<reference evidence="2" key="1">
    <citation type="journal article" date="2020" name="Stud. Mycol.">
        <title>101 Dothideomycetes genomes: a test case for predicting lifestyles and emergence of pathogens.</title>
        <authorList>
            <person name="Haridas S."/>
            <person name="Albert R."/>
            <person name="Binder M."/>
            <person name="Bloem J."/>
            <person name="Labutti K."/>
            <person name="Salamov A."/>
            <person name="Andreopoulos B."/>
            <person name="Baker S."/>
            <person name="Barry K."/>
            <person name="Bills G."/>
            <person name="Bluhm B."/>
            <person name="Cannon C."/>
            <person name="Castanera R."/>
            <person name="Culley D."/>
            <person name="Daum C."/>
            <person name="Ezra D."/>
            <person name="Gonzalez J."/>
            <person name="Henrissat B."/>
            <person name="Kuo A."/>
            <person name="Liang C."/>
            <person name="Lipzen A."/>
            <person name="Lutzoni F."/>
            <person name="Magnuson J."/>
            <person name="Mondo S."/>
            <person name="Nolan M."/>
            <person name="Ohm R."/>
            <person name="Pangilinan J."/>
            <person name="Park H.-J."/>
            <person name="Ramirez L."/>
            <person name="Alfaro M."/>
            <person name="Sun H."/>
            <person name="Tritt A."/>
            <person name="Yoshinaga Y."/>
            <person name="Zwiers L.-H."/>
            <person name="Turgeon B."/>
            <person name="Goodwin S."/>
            <person name="Spatafora J."/>
            <person name="Crous P."/>
            <person name="Grigoriev I."/>
        </authorList>
    </citation>
    <scope>NUCLEOTIDE SEQUENCE</scope>
    <source>
        <strain evidence="2">CBS 113818</strain>
    </source>
</reference>
<keyword evidence="1" id="KW-1133">Transmembrane helix</keyword>
<feature type="transmembrane region" description="Helical" evidence="1">
    <location>
        <begin position="39"/>
        <end position="60"/>
    </location>
</feature>
<sequence length="178" mass="19835">MTEVLAAAAAPDCPKFHWDQLQAERFGRLGADKTGEWKWLIWALYGCLLAITIRILYCLAEFSAGLGASNPLPSAVHHLCNETPHDVSAASLRFHFYNLNRVLLHGIWAEPLVPIVMSCLRHDNLVGGIPADISSQGFLAIPQSILDLRLIGRPFGADPFKILFREVCRYLVCRRAVE</sequence>
<accession>A0A6A7ADF7</accession>
<gene>
    <name evidence="2" type="ORF">CC86DRAFT_434843</name>
</gene>
<dbReference type="AlphaFoldDB" id="A0A6A7ADF7"/>
<protein>
    <submittedName>
        <fullName evidence="2">Uncharacterized protein</fullName>
    </submittedName>
</protein>
<evidence type="ECO:0000313" key="3">
    <source>
        <dbReference type="Proteomes" id="UP000799424"/>
    </source>
</evidence>
<name>A0A6A7ADF7_9PLEO</name>
<dbReference type="OrthoDB" id="5384040at2759"/>
<keyword evidence="1" id="KW-0472">Membrane</keyword>